<protein>
    <submittedName>
        <fullName evidence="2">Uncharacterized protein</fullName>
    </submittedName>
</protein>
<proteinExistence type="predicted"/>
<dbReference type="AlphaFoldDB" id="C1GT01"/>
<dbReference type="EMBL" id="KN293994">
    <property type="protein sequence ID" value="EEH39184.2"/>
    <property type="molecule type" value="Genomic_DNA"/>
</dbReference>
<organism evidence="2 3">
    <name type="scientific">Paracoccidioides lutzii (strain ATCC MYA-826 / Pb01)</name>
    <name type="common">Paracoccidioides brasiliensis</name>
    <dbReference type="NCBI Taxonomy" id="502779"/>
    <lineage>
        <taxon>Eukaryota</taxon>
        <taxon>Fungi</taxon>
        <taxon>Dikarya</taxon>
        <taxon>Ascomycota</taxon>
        <taxon>Pezizomycotina</taxon>
        <taxon>Eurotiomycetes</taxon>
        <taxon>Eurotiomycetidae</taxon>
        <taxon>Onygenales</taxon>
        <taxon>Ajellomycetaceae</taxon>
        <taxon>Paracoccidioides</taxon>
    </lineage>
</organism>
<feature type="region of interest" description="Disordered" evidence="1">
    <location>
        <begin position="124"/>
        <end position="166"/>
    </location>
</feature>
<sequence length="180" mass="20129">MQLVKISRCELPYLISLKNIDIGSHDNPAPASCKLCKHCTENLDYVCKGAEALYKEAQWRNERVDQKKIPGPFSLALNTRAPTVTSHVGSNSNMRGEFWNKCNMESNDSKRFINHYWLLEAQQSPGPETPCRERISSPQRLGSIPGSSTKAQTVQNQGTYASNPTGYWGSFNEDACAKDE</sequence>
<dbReference type="Proteomes" id="UP000002059">
    <property type="component" value="Partially assembled WGS sequence"/>
</dbReference>
<dbReference type="VEuPathDB" id="FungiDB:PAAG_01646"/>
<keyword evidence="3" id="KW-1185">Reference proteome</keyword>
<name>C1GT01_PARBA</name>
<dbReference type="GeneID" id="9099935"/>
<dbReference type="KEGG" id="pbl:PAAG_01646"/>
<dbReference type="RefSeq" id="XP_015701313.1">
    <property type="nucleotide sequence ID" value="XM_015844405.1"/>
</dbReference>
<evidence type="ECO:0000313" key="2">
    <source>
        <dbReference type="EMBL" id="EEH39184.2"/>
    </source>
</evidence>
<feature type="compositionally biased region" description="Polar residues" evidence="1">
    <location>
        <begin position="136"/>
        <end position="165"/>
    </location>
</feature>
<dbReference type="HOGENOM" id="CLU_1496684_0_0_1"/>
<accession>C1GT01</accession>
<reference evidence="2 3" key="1">
    <citation type="journal article" date="2011" name="PLoS Genet.">
        <title>Comparative genomic analysis of human fungal pathogens causing paracoccidioidomycosis.</title>
        <authorList>
            <person name="Desjardins C.A."/>
            <person name="Champion M.D."/>
            <person name="Holder J.W."/>
            <person name="Muszewska A."/>
            <person name="Goldberg J."/>
            <person name="Bailao A.M."/>
            <person name="Brigido M.M."/>
            <person name="Ferreira M.E."/>
            <person name="Garcia A.M."/>
            <person name="Grynberg M."/>
            <person name="Gujja S."/>
            <person name="Heiman D.I."/>
            <person name="Henn M.R."/>
            <person name="Kodira C.D."/>
            <person name="Leon-Narvaez H."/>
            <person name="Longo L.V."/>
            <person name="Ma L.J."/>
            <person name="Malavazi I."/>
            <person name="Matsuo A.L."/>
            <person name="Morais F.V."/>
            <person name="Pereira M."/>
            <person name="Rodriguez-Brito S."/>
            <person name="Sakthikumar S."/>
            <person name="Salem-Izacc S.M."/>
            <person name="Sykes S.M."/>
            <person name="Teixeira M.M."/>
            <person name="Vallejo M.C."/>
            <person name="Walter M.E."/>
            <person name="Yandava C."/>
            <person name="Young S."/>
            <person name="Zeng Q."/>
            <person name="Zucker J."/>
            <person name="Felipe M.S."/>
            <person name="Goldman G.H."/>
            <person name="Haas B.J."/>
            <person name="McEwen J.G."/>
            <person name="Nino-Vega G."/>
            <person name="Puccia R."/>
            <person name="San-Blas G."/>
            <person name="Soares C.M."/>
            <person name="Birren B.W."/>
            <person name="Cuomo C.A."/>
        </authorList>
    </citation>
    <scope>NUCLEOTIDE SEQUENCE [LARGE SCALE GENOMIC DNA]</scope>
    <source>
        <strain evidence="3">ATCC MYA-826 / Pb01</strain>
    </source>
</reference>
<evidence type="ECO:0000256" key="1">
    <source>
        <dbReference type="SAM" id="MobiDB-lite"/>
    </source>
</evidence>
<evidence type="ECO:0000313" key="3">
    <source>
        <dbReference type="Proteomes" id="UP000002059"/>
    </source>
</evidence>
<gene>
    <name evidence="2" type="ORF">PAAG_01646</name>
</gene>